<evidence type="ECO:0000313" key="5">
    <source>
        <dbReference type="Proteomes" id="UP001300692"/>
    </source>
</evidence>
<dbReference type="InterPro" id="IPR055396">
    <property type="entry name" value="DUF7088"/>
</dbReference>
<evidence type="ECO:0000259" key="2">
    <source>
        <dbReference type="Pfam" id="PF09822"/>
    </source>
</evidence>
<dbReference type="InterPro" id="IPR019863">
    <property type="entry name" value="Motility-assoc_ABC-rel_GldG"/>
</dbReference>
<keyword evidence="1" id="KW-1133">Transmembrane helix</keyword>
<feature type="transmembrane region" description="Helical" evidence="1">
    <location>
        <begin position="525"/>
        <end position="549"/>
    </location>
</feature>
<accession>A0ABT3CP49</accession>
<keyword evidence="5" id="KW-1185">Reference proteome</keyword>
<dbReference type="RefSeq" id="WP_264136163.1">
    <property type="nucleotide sequence ID" value="NZ_JAOYOD010000001.1"/>
</dbReference>
<organism evidence="4 5">
    <name type="scientific">Reichenbachiella ulvae</name>
    <dbReference type="NCBI Taxonomy" id="2980104"/>
    <lineage>
        <taxon>Bacteria</taxon>
        <taxon>Pseudomonadati</taxon>
        <taxon>Bacteroidota</taxon>
        <taxon>Cytophagia</taxon>
        <taxon>Cytophagales</taxon>
        <taxon>Reichenbachiellaceae</taxon>
        <taxon>Reichenbachiella</taxon>
    </lineage>
</organism>
<protein>
    <submittedName>
        <fullName evidence="4">Gliding motility-associated ABC transporter substrate-binding protein GldG</fullName>
    </submittedName>
</protein>
<proteinExistence type="predicted"/>
<evidence type="ECO:0000313" key="4">
    <source>
        <dbReference type="EMBL" id="MCV9385372.1"/>
    </source>
</evidence>
<reference evidence="4 5" key="1">
    <citation type="submission" date="2022-10" db="EMBL/GenBank/DDBJ databases">
        <title>Comparative genomics and taxonomic characterization of three novel marine species of genus Reichenbachiella exhibiting antioxidant and polysaccharide degradation activities.</title>
        <authorList>
            <person name="Muhammad N."/>
            <person name="Lee Y.-J."/>
            <person name="Ko J."/>
            <person name="Kim S.-G."/>
        </authorList>
    </citation>
    <scope>NUCLEOTIDE SEQUENCE [LARGE SCALE GENOMIC DNA]</scope>
    <source>
        <strain evidence="4 5">ABR2-5</strain>
    </source>
</reference>
<keyword evidence="1" id="KW-0472">Membrane</keyword>
<feature type="domain" description="ABC-type uncharacterised transport system" evidence="2">
    <location>
        <begin position="191"/>
        <end position="492"/>
    </location>
</feature>
<keyword evidence="1" id="KW-0812">Transmembrane</keyword>
<evidence type="ECO:0000259" key="3">
    <source>
        <dbReference type="Pfam" id="PF23357"/>
    </source>
</evidence>
<dbReference type="InterPro" id="IPR019196">
    <property type="entry name" value="ABC_transp_unknown"/>
</dbReference>
<evidence type="ECO:0000256" key="1">
    <source>
        <dbReference type="SAM" id="Phobius"/>
    </source>
</evidence>
<feature type="transmembrane region" description="Helical" evidence="1">
    <location>
        <begin position="7"/>
        <end position="24"/>
    </location>
</feature>
<feature type="domain" description="DUF7088" evidence="3">
    <location>
        <begin position="35"/>
        <end position="145"/>
    </location>
</feature>
<dbReference type="NCBIfam" id="TIGR03521">
    <property type="entry name" value="GldG"/>
    <property type="match status" value="1"/>
</dbReference>
<dbReference type="Pfam" id="PF23357">
    <property type="entry name" value="DUF7088"/>
    <property type="match status" value="1"/>
</dbReference>
<name>A0ABT3CP49_9BACT</name>
<dbReference type="Pfam" id="PF09822">
    <property type="entry name" value="ABC_transp_aux"/>
    <property type="match status" value="1"/>
</dbReference>
<dbReference type="Proteomes" id="UP001300692">
    <property type="component" value="Unassembled WGS sequence"/>
</dbReference>
<gene>
    <name evidence="4" type="primary">gldG</name>
    <name evidence="4" type="ORF">N7U62_01785</name>
</gene>
<comment type="caution">
    <text evidence="4">The sequence shown here is derived from an EMBL/GenBank/DDBJ whole genome shotgun (WGS) entry which is preliminary data.</text>
</comment>
<dbReference type="EMBL" id="JAOYOD010000001">
    <property type="protein sequence ID" value="MCV9385372.1"/>
    <property type="molecule type" value="Genomic_DNA"/>
</dbReference>
<sequence>MNKRIHILQFLIGLMVVIIVNQLIDRFPIRIDLTEEKRYSISDASKEVLESLNEPVYVEVFLEGEMPAGFKRLQKAIAETLDQLEYYSGDKVIFTFKDPSIAKNTKARNEYFRSLMQRGLQPTNLNYTRNGNKTEKLIFPGAIVSYYGKEKPVLLLKGNKGATAEEQLNQSIEGIEYELVSAIRNLSTDVKKNVGLIMGHNEPDSLNLAGLTGALAEKYNVFEVDLPNRTSDLSLYDAVILPKPTTAFSEKEKYMLDQYIMKGGKALFFIDALRVNMDSASGEGTYAFPYELNLDNMLFKYGVRINRNFVQDVFSGEFPIVAGMTGDQPQIRMLPWPFFPNVNTFGDHPITKNLDVVQMRFVSTIDTVKAEGVAKTPLLMTSQYSMISATPVKVAFNELQKNLDPNRFTAGSQVVSYLLKGNFTSVFKNRLVPDGVDPSGFIADGEPSAILICADGDMIRNDFDLQTGEPLELGLNPYNRQKFANADFVLNALDYMLNEEGIITSKTKEIKIRPLDKVQIADEKLWWQLFNLIVPIVLLIAYGVLRVYLRKKKYASFK</sequence>